<keyword evidence="2" id="KW-1133">Transmembrane helix</keyword>
<feature type="transmembrane region" description="Helical" evidence="2">
    <location>
        <begin position="579"/>
        <end position="600"/>
    </location>
</feature>
<keyword evidence="5" id="KW-1185">Reference proteome</keyword>
<dbReference type="STRING" id="1080227.A8L45_16660"/>
<reference evidence="4 5" key="1">
    <citation type="submission" date="2016-05" db="EMBL/GenBank/DDBJ databases">
        <title>Genomic Taxonomy of the Vibrionaceae.</title>
        <authorList>
            <person name="Gomez-Gil B."/>
            <person name="Enciso-Ibarra J."/>
        </authorList>
    </citation>
    <scope>NUCLEOTIDE SEQUENCE [LARGE SCALE GENOMIC DNA]</scope>
    <source>
        <strain evidence="4 5">CAIM 1920</strain>
    </source>
</reference>
<evidence type="ECO:0000313" key="4">
    <source>
        <dbReference type="EMBL" id="ODA31529.1"/>
    </source>
</evidence>
<dbReference type="RefSeq" id="WP_068904334.1">
    <property type="nucleotide sequence ID" value="NZ_JBHUIF010000028.1"/>
</dbReference>
<accession>A0A1C3EE79</accession>
<organism evidence="4 5">
    <name type="scientific">Veronia pacifica</name>
    <dbReference type="NCBI Taxonomy" id="1080227"/>
    <lineage>
        <taxon>Bacteria</taxon>
        <taxon>Pseudomonadati</taxon>
        <taxon>Pseudomonadota</taxon>
        <taxon>Gammaproteobacteria</taxon>
        <taxon>Vibrionales</taxon>
        <taxon>Vibrionaceae</taxon>
        <taxon>Veronia</taxon>
    </lineage>
</organism>
<dbReference type="AlphaFoldDB" id="A0A1C3EE79"/>
<keyword evidence="2" id="KW-0812">Transmembrane</keyword>
<evidence type="ECO:0000256" key="1">
    <source>
        <dbReference type="ARBA" id="ARBA00022612"/>
    </source>
</evidence>
<dbReference type="OrthoDB" id="8019720at2"/>
<evidence type="ECO:0000313" key="5">
    <source>
        <dbReference type="Proteomes" id="UP000094936"/>
    </source>
</evidence>
<dbReference type="InterPro" id="IPR010090">
    <property type="entry name" value="Phage_tape_meas"/>
</dbReference>
<sequence length="866" mass="93415">MAQDLKLQIMLRAVDKVTRPLKGVIKTAKTLNSQLTENATELRELRGLQKSISGYKKLQSQLGGTASSIDNTRRSLAEMGRTIAHTEKPTKRQLAQFDKAKRQLNTLKDAHQEQRTALLASANALRQSSIDVRRLSSEESKLAKRIDSVNNKMNQHGEQLDKVRHKQRLLTKAKNSYNRTLEKQAYLSVVGTAGYATGTTVLQSVKSMIQPGIEFESQMSKVSALTRMNKDSQEFQTLWQQAMQLGASTSFSASEAAAGMQFLAMAGFEVNEIYAAMPGVLSLAKASGNELAATADIASNILSGFKLEATDMNRVGDVLAATITRSNVTLDMLGETMKYVAPAAQKIGTSLEEASAMAGLLGDVGIQASMAGTVLRSLHTRLAAPPKAAKDALRQLSVQTMDIAGKMRPLPEILADIAKKTENLSNAKQLELFIDIAGQEAGTGFAELIERSGSGRIEEFANLLKQSGGEVAKISAQMSDNMAGDIKAMESAWSALQITLSTSNSAPIRELVQSVTGLINRVTEWTNQNPVLAAQMVKFVAIAGALVLGFGGLAITIASIVGPFAVMKYALSVVGIKSLGLLSGIKSLGTGLLTIAKTAVPFLGKAFVWLGRLFLMNPIGLVISAIAGSAYLLYQYWAPVKAFFNELWQSIRSAFSIGVELVKSSVANWSPLEDFSHAFSSVLDWFGITLPTSFNEMGGNLIDGMVSGITDKLSTAKEAITDTASSIVDWFKETLDIHSPSRVFAEMGGFISQGVGKGISAKAKHAILAISELGQQLTQSMSSDINMTVATASEIIHRDRMQFRPATRPASQPKQAPVQVSITYGEITIESHADNPRELVTLISQELDRRESQAAARIRSRLYDEE</sequence>
<keyword evidence="2" id="KW-0472">Membrane</keyword>
<comment type="caution">
    <text evidence="4">The sequence shown here is derived from an EMBL/GenBank/DDBJ whole genome shotgun (WGS) entry which is preliminary data.</text>
</comment>
<proteinExistence type="predicted"/>
<protein>
    <submittedName>
        <fullName evidence="4">Phage tail tape measure protein</fullName>
    </submittedName>
</protein>
<dbReference type="Pfam" id="PF10145">
    <property type="entry name" value="PhageMin_Tail"/>
    <property type="match status" value="1"/>
</dbReference>
<gene>
    <name evidence="4" type="ORF">A8L45_16660</name>
</gene>
<evidence type="ECO:0000259" key="3">
    <source>
        <dbReference type="Pfam" id="PF10145"/>
    </source>
</evidence>
<dbReference type="PANTHER" id="PTHR37813:SF1">
    <property type="entry name" value="FELS-2 PROPHAGE PROTEIN"/>
    <property type="match status" value="1"/>
</dbReference>
<feature type="domain" description="Phage tail tape measure protein" evidence="3">
    <location>
        <begin position="240"/>
        <end position="438"/>
    </location>
</feature>
<feature type="transmembrane region" description="Helical" evidence="2">
    <location>
        <begin position="539"/>
        <end position="567"/>
    </location>
</feature>
<dbReference type="Proteomes" id="UP000094936">
    <property type="component" value="Unassembled WGS sequence"/>
</dbReference>
<dbReference type="PANTHER" id="PTHR37813">
    <property type="entry name" value="FELS-2 PROPHAGE PROTEIN"/>
    <property type="match status" value="1"/>
</dbReference>
<name>A0A1C3EE79_9GAMM</name>
<keyword evidence="1" id="KW-1188">Viral release from host cell</keyword>
<dbReference type="EMBL" id="LYBM01000034">
    <property type="protein sequence ID" value="ODA31529.1"/>
    <property type="molecule type" value="Genomic_DNA"/>
</dbReference>
<feature type="transmembrane region" description="Helical" evidence="2">
    <location>
        <begin position="606"/>
        <end position="634"/>
    </location>
</feature>
<evidence type="ECO:0000256" key="2">
    <source>
        <dbReference type="SAM" id="Phobius"/>
    </source>
</evidence>
<dbReference type="NCBIfam" id="TIGR01760">
    <property type="entry name" value="tape_meas_TP901"/>
    <property type="match status" value="1"/>
</dbReference>